<keyword evidence="3" id="KW-1185">Reference proteome</keyword>
<dbReference type="Gene3D" id="3.40.50.150">
    <property type="entry name" value="Vaccinia Virus protein VP39"/>
    <property type="match status" value="1"/>
</dbReference>
<dbReference type="Pfam" id="PF08242">
    <property type="entry name" value="Methyltransf_12"/>
    <property type="match status" value="1"/>
</dbReference>
<proteinExistence type="predicted"/>
<organism evidence="2 3">
    <name type="scientific">Aphanothece cf. minutissima CCALA 015</name>
    <dbReference type="NCBI Taxonomy" id="2107695"/>
    <lineage>
        <taxon>Bacteria</taxon>
        <taxon>Bacillati</taxon>
        <taxon>Cyanobacteriota</taxon>
        <taxon>Cyanophyceae</taxon>
        <taxon>Oscillatoriophycideae</taxon>
        <taxon>Chroococcales</taxon>
        <taxon>Aphanothecaceae</taxon>
        <taxon>Aphanothece</taxon>
    </lineage>
</organism>
<reference evidence="2 3" key="1">
    <citation type="submission" date="2018-02" db="EMBL/GenBank/DDBJ databases">
        <authorList>
            <person name="Moore K."/>
            <person name="Momper L."/>
        </authorList>
    </citation>
    <scope>NUCLEOTIDE SEQUENCE [LARGE SCALE GENOMIC DNA]</scope>
    <source>
        <strain evidence="2 3">CCALA 015</strain>
    </source>
</reference>
<evidence type="ECO:0000313" key="2">
    <source>
        <dbReference type="EMBL" id="PSB36220.1"/>
    </source>
</evidence>
<dbReference type="CDD" id="cd02440">
    <property type="entry name" value="AdoMet_MTases"/>
    <property type="match status" value="1"/>
</dbReference>
<keyword evidence="2" id="KW-0489">Methyltransferase</keyword>
<dbReference type="RefSeq" id="WP_106222781.1">
    <property type="nucleotide sequence ID" value="NZ_PVWP01000011.1"/>
</dbReference>
<comment type="caution">
    <text evidence="2">The sequence shown here is derived from an EMBL/GenBank/DDBJ whole genome shotgun (WGS) entry which is preliminary data.</text>
</comment>
<dbReference type="InterPro" id="IPR029063">
    <property type="entry name" value="SAM-dependent_MTases_sf"/>
</dbReference>
<evidence type="ECO:0000313" key="3">
    <source>
        <dbReference type="Proteomes" id="UP000238218"/>
    </source>
</evidence>
<protein>
    <submittedName>
        <fullName evidence="2">SAM-dependent methyltransferase</fullName>
    </submittedName>
</protein>
<dbReference type="InterPro" id="IPR013217">
    <property type="entry name" value="Methyltransf_12"/>
</dbReference>
<dbReference type="PANTHER" id="PTHR43861:SF1">
    <property type="entry name" value="TRANS-ACONITATE 2-METHYLTRANSFERASE"/>
    <property type="match status" value="1"/>
</dbReference>
<dbReference type="EMBL" id="PVWP01000011">
    <property type="protein sequence ID" value="PSB36220.1"/>
    <property type="molecule type" value="Genomic_DNA"/>
</dbReference>
<dbReference type="PANTHER" id="PTHR43861">
    <property type="entry name" value="TRANS-ACONITATE 2-METHYLTRANSFERASE-RELATED"/>
    <property type="match status" value="1"/>
</dbReference>
<evidence type="ECO:0000259" key="1">
    <source>
        <dbReference type="Pfam" id="PF08242"/>
    </source>
</evidence>
<accession>A0ABX5F4C7</accession>
<gene>
    <name evidence="2" type="ORF">C7B81_14620</name>
</gene>
<dbReference type="GO" id="GO:0032259">
    <property type="term" value="P:methylation"/>
    <property type="evidence" value="ECO:0007669"/>
    <property type="project" value="UniProtKB-KW"/>
</dbReference>
<sequence>MTFFSRHWSTYRRVLEHDLMEHGALTAAVTRTIDGWLAQRGPAEPPPHAVDLGCGDLSLLPPLLRRLPLASFTALDLNGAVLPLAAEALGAVPYPSRFLEGDLLAWAEAEPEGPPVDLIFSSFAVHHLQEPDKGRFLRGCRRHIAPGGLLLWADVFRAPGEDRDTYVGRYCARVHGWSPLESEQQEEVIEHLSQWDHPADPEAIVREAEAAGWRWQWAWQGQHRAEALAVLRPL</sequence>
<name>A0ABX5F4C7_9CHRO</name>
<reference evidence="2 3" key="2">
    <citation type="submission" date="2018-03" db="EMBL/GenBank/DDBJ databases">
        <title>The ancient ancestry and fast evolution of plastids.</title>
        <authorList>
            <person name="Moore K.R."/>
            <person name="Magnabosco C."/>
            <person name="Momper L."/>
            <person name="Gold D.A."/>
            <person name="Bosak T."/>
            <person name="Fournier G.P."/>
        </authorList>
    </citation>
    <scope>NUCLEOTIDE SEQUENCE [LARGE SCALE GENOMIC DNA]</scope>
    <source>
        <strain evidence="2 3">CCALA 015</strain>
    </source>
</reference>
<dbReference type="Proteomes" id="UP000238218">
    <property type="component" value="Unassembled WGS sequence"/>
</dbReference>
<dbReference type="GO" id="GO:0008168">
    <property type="term" value="F:methyltransferase activity"/>
    <property type="evidence" value="ECO:0007669"/>
    <property type="project" value="UniProtKB-KW"/>
</dbReference>
<feature type="domain" description="Methyltransferase type 12" evidence="1">
    <location>
        <begin position="50"/>
        <end position="150"/>
    </location>
</feature>
<dbReference type="SUPFAM" id="SSF53335">
    <property type="entry name" value="S-adenosyl-L-methionine-dependent methyltransferases"/>
    <property type="match status" value="1"/>
</dbReference>
<keyword evidence="2" id="KW-0808">Transferase</keyword>